<reference evidence="5 6" key="1">
    <citation type="journal article" date="2020" name="Front. Microbiol.">
        <title>Single-cell genomics of novel Actinobacteria with the Wood-Ljungdahl pathway discovered in a serpentinizing system.</title>
        <authorList>
            <person name="Merino N."/>
            <person name="Kawai M."/>
            <person name="Boyd E.S."/>
            <person name="Colman D.R."/>
            <person name="McGlynn S.E."/>
            <person name="Nealson K.H."/>
            <person name="Kurokawa K."/>
            <person name="Hongoh Y."/>
        </authorList>
    </citation>
    <scope>NUCLEOTIDE SEQUENCE [LARGE SCALE GENOMIC DNA]</scope>
    <source>
        <strain evidence="1 6">S03</strain>
        <strain evidence="2 7">S09_30</strain>
        <strain evidence="3 8">S34</strain>
        <strain evidence="4 5">S47</strain>
    </source>
</reference>
<evidence type="ECO:0000313" key="7">
    <source>
        <dbReference type="Proteomes" id="UP000585609"/>
    </source>
</evidence>
<dbReference type="EMBL" id="BLRZ01000018">
    <property type="protein sequence ID" value="GFP29649.1"/>
    <property type="molecule type" value="Genomic_DNA"/>
</dbReference>
<dbReference type="RefSeq" id="WP_176236279.1">
    <property type="nucleotide sequence ID" value="NZ_BLRU01000033.1"/>
</dbReference>
<evidence type="ECO:0000313" key="1">
    <source>
        <dbReference type="EMBL" id="GFP19058.1"/>
    </source>
</evidence>
<comment type="caution">
    <text evidence="1">The sequence shown here is derived from an EMBL/GenBank/DDBJ whole genome shotgun (WGS) entry which is preliminary data.</text>
</comment>
<dbReference type="EMBL" id="BLRU01000033">
    <property type="protein sequence ID" value="GFP19058.1"/>
    <property type="molecule type" value="Genomic_DNA"/>
</dbReference>
<dbReference type="Proteomes" id="UP000569018">
    <property type="component" value="Unassembled WGS sequence"/>
</dbReference>
<protein>
    <recommendedName>
        <fullName evidence="9">AbiEi antitoxin C-terminal domain-containing protein</fullName>
    </recommendedName>
</protein>
<evidence type="ECO:0000313" key="4">
    <source>
        <dbReference type="EMBL" id="GFP40402.1"/>
    </source>
</evidence>
<evidence type="ECO:0008006" key="9">
    <source>
        <dbReference type="Google" id="ProtNLM"/>
    </source>
</evidence>
<sequence>MQYLKLKESLKDFTVFSLADIRRVDSSFHRRRLNEWQEKRYIKKLIKGYYIFSDLELNENVLFEIANRIYAPSYVSLEIALSY</sequence>
<evidence type="ECO:0000313" key="2">
    <source>
        <dbReference type="EMBL" id="GFP24182.1"/>
    </source>
</evidence>
<evidence type="ECO:0000313" key="8">
    <source>
        <dbReference type="Proteomes" id="UP000588083"/>
    </source>
</evidence>
<dbReference type="EMBL" id="BLRW01000388">
    <property type="protein sequence ID" value="GFP24182.1"/>
    <property type="molecule type" value="Genomic_DNA"/>
</dbReference>
<dbReference type="Proteomes" id="UP000574717">
    <property type="component" value="Unassembled WGS sequence"/>
</dbReference>
<dbReference type="Proteomes" id="UP000588083">
    <property type="component" value="Unassembled WGS sequence"/>
</dbReference>
<dbReference type="AlphaFoldDB" id="A0A6V8NFS8"/>
<accession>A0A6V8NFS8</accession>
<evidence type="ECO:0000313" key="3">
    <source>
        <dbReference type="EMBL" id="GFP29649.1"/>
    </source>
</evidence>
<gene>
    <name evidence="1" type="ORF">HKBW3S03_00562</name>
    <name evidence="2" type="ORF">HKBW3S09_01648</name>
    <name evidence="3" type="ORF">HKBW3S34_00569</name>
    <name evidence="4" type="ORF">HKBW3S47_02098</name>
</gene>
<dbReference type="EMBL" id="BLSD01000234">
    <property type="protein sequence ID" value="GFP40402.1"/>
    <property type="molecule type" value="Genomic_DNA"/>
</dbReference>
<proteinExistence type="predicted"/>
<keyword evidence="8" id="KW-1185">Reference proteome</keyword>
<organism evidence="1 6">
    <name type="scientific">Candidatus Hakubella thermalkaliphila</name>
    <dbReference type="NCBI Taxonomy" id="2754717"/>
    <lineage>
        <taxon>Bacteria</taxon>
        <taxon>Bacillati</taxon>
        <taxon>Actinomycetota</taxon>
        <taxon>Actinomycetota incertae sedis</taxon>
        <taxon>Candidatus Hakubellales</taxon>
        <taxon>Candidatus Hakubellaceae</taxon>
        <taxon>Candidatus Hakubella</taxon>
    </lineage>
</organism>
<dbReference type="Proteomes" id="UP000585609">
    <property type="component" value="Unassembled WGS sequence"/>
</dbReference>
<name>A0A6V8NFS8_9ACTN</name>
<evidence type="ECO:0000313" key="5">
    <source>
        <dbReference type="Proteomes" id="UP000569018"/>
    </source>
</evidence>
<evidence type="ECO:0000313" key="6">
    <source>
        <dbReference type="Proteomes" id="UP000574717"/>
    </source>
</evidence>